<dbReference type="EMBL" id="BGPR01007410">
    <property type="protein sequence ID" value="GBN26624.1"/>
    <property type="molecule type" value="Genomic_DNA"/>
</dbReference>
<dbReference type="AlphaFoldDB" id="A0A4Y2MJL1"/>
<reference evidence="1 2" key="1">
    <citation type="journal article" date="2019" name="Sci. Rep.">
        <title>Orb-weaving spider Araneus ventricosus genome elucidates the spidroin gene catalogue.</title>
        <authorList>
            <person name="Kono N."/>
            <person name="Nakamura H."/>
            <person name="Ohtoshi R."/>
            <person name="Moran D.A.P."/>
            <person name="Shinohara A."/>
            <person name="Yoshida Y."/>
            <person name="Fujiwara M."/>
            <person name="Mori M."/>
            <person name="Tomita M."/>
            <person name="Arakawa K."/>
        </authorList>
    </citation>
    <scope>NUCLEOTIDE SEQUENCE [LARGE SCALE GENOMIC DNA]</scope>
</reference>
<dbReference type="Proteomes" id="UP000499080">
    <property type="component" value="Unassembled WGS sequence"/>
</dbReference>
<protein>
    <submittedName>
        <fullName evidence="1">Uncharacterized protein</fullName>
    </submittedName>
</protein>
<comment type="caution">
    <text evidence="1">The sequence shown here is derived from an EMBL/GenBank/DDBJ whole genome shotgun (WGS) entry which is preliminary data.</text>
</comment>
<sequence>MTCCTRREQLFAWQAAYPDTTIDVMNEKSGFIRPIQLSSTHPWSSLDVTGPTVGVVDKDAWSTEAHEWDVCCTVPYPIVSLNCVLRNTCAWTCIVLGCQLSHCPAPILHYQAGQSPT</sequence>
<name>A0A4Y2MJL1_ARAVE</name>
<keyword evidence="2" id="KW-1185">Reference proteome</keyword>
<proteinExistence type="predicted"/>
<gene>
    <name evidence="1" type="ORF">AVEN_273647_1</name>
</gene>
<evidence type="ECO:0000313" key="2">
    <source>
        <dbReference type="Proteomes" id="UP000499080"/>
    </source>
</evidence>
<evidence type="ECO:0000313" key="1">
    <source>
        <dbReference type="EMBL" id="GBN26624.1"/>
    </source>
</evidence>
<accession>A0A4Y2MJL1</accession>
<organism evidence="1 2">
    <name type="scientific">Araneus ventricosus</name>
    <name type="common">Orbweaver spider</name>
    <name type="synonym">Epeira ventricosa</name>
    <dbReference type="NCBI Taxonomy" id="182803"/>
    <lineage>
        <taxon>Eukaryota</taxon>
        <taxon>Metazoa</taxon>
        <taxon>Ecdysozoa</taxon>
        <taxon>Arthropoda</taxon>
        <taxon>Chelicerata</taxon>
        <taxon>Arachnida</taxon>
        <taxon>Araneae</taxon>
        <taxon>Araneomorphae</taxon>
        <taxon>Entelegynae</taxon>
        <taxon>Araneoidea</taxon>
        <taxon>Araneidae</taxon>
        <taxon>Araneus</taxon>
    </lineage>
</organism>